<name>A0ABQ1L5B3_9BURK</name>
<evidence type="ECO:0000313" key="2">
    <source>
        <dbReference type="EMBL" id="GGC18641.1"/>
    </source>
</evidence>
<keyword evidence="3" id="KW-1185">Reference proteome</keyword>
<gene>
    <name evidence="2" type="ORF">GCM10011572_45120</name>
</gene>
<evidence type="ECO:0008006" key="4">
    <source>
        <dbReference type="Google" id="ProtNLM"/>
    </source>
</evidence>
<protein>
    <recommendedName>
        <fullName evidence="4">DUF4169 family protein</fullName>
    </recommendedName>
</protein>
<organism evidence="2 3">
    <name type="scientific">Pseudoduganella buxea</name>
    <dbReference type="NCBI Taxonomy" id="1949069"/>
    <lineage>
        <taxon>Bacteria</taxon>
        <taxon>Pseudomonadati</taxon>
        <taxon>Pseudomonadota</taxon>
        <taxon>Betaproteobacteria</taxon>
        <taxon>Burkholderiales</taxon>
        <taxon>Oxalobacteraceae</taxon>
        <taxon>Telluria group</taxon>
        <taxon>Pseudoduganella</taxon>
    </lineage>
</organism>
<comment type="caution">
    <text evidence="2">The sequence shown here is derived from an EMBL/GenBank/DDBJ whole genome shotgun (WGS) entry which is preliminary data.</text>
</comment>
<reference evidence="3" key="1">
    <citation type="journal article" date="2019" name="Int. J. Syst. Evol. Microbiol.">
        <title>The Global Catalogue of Microorganisms (GCM) 10K type strain sequencing project: providing services to taxonomists for standard genome sequencing and annotation.</title>
        <authorList>
            <consortium name="The Broad Institute Genomics Platform"/>
            <consortium name="The Broad Institute Genome Sequencing Center for Infectious Disease"/>
            <person name="Wu L."/>
            <person name="Ma J."/>
        </authorList>
    </citation>
    <scope>NUCLEOTIDE SEQUENCE [LARGE SCALE GENOMIC DNA]</scope>
    <source>
        <strain evidence="3">CGMCC 1.15931</strain>
    </source>
</reference>
<accession>A0ABQ1L5B3</accession>
<feature type="compositionally biased region" description="Basic and acidic residues" evidence="1">
    <location>
        <begin position="1"/>
        <end position="20"/>
    </location>
</feature>
<sequence>MTNRIGNKDIAQHRGQEEKKRMRASNLALEAEKKAIAKAKYRNDVKGQSARAAQA</sequence>
<dbReference type="EMBL" id="BMKG01000025">
    <property type="protein sequence ID" value="GGC18641.1"/>
    <property type="molecule type" value="Genomic_DNA"/>
</dbReference>
<dbReference type="Proteomes" id="UP000622638">
    <property type="component" value="Unassembled WGS sequence"/>
</dbReference>
<feature type="region of interest" description="Disordered" evidence="1">
    <location>
        <begin position="1"/>
        <end position="26"/>
    </location>
</feature>
<evidence type="ECO:0000256" key="1">
    <source>
        <dbReference type="SAM" id="MobiDB-lite"/>
    </source>
</evidence>
<evidence type="ECO:0000313" key="3">
    <source>
        <dbReference type="Proteomes" id="UP000622638"/>
    </source>
</evidence>
<proteinExistence type="predicted"/>
<dbReference type="RefSeq" id="WP_170299981.1">
    <property type="nucleotide sequence ID" value="NZ_BMKG01000025.1"/>
</dbReference>